<dbReference type="EMBL" id="JAGGMR010000001">
    <property type="protein sequence ID" value="MBP2193203.1"/>
    <property type="molecule type" value="Genomic_DNA"/>
</dbReference>
<feature type="transmembrane region" description="Helical" evidence="1">
    <location>
        <begin position="71"/>
        <end position="90"/>
    </location>
</feature>
<keyword evidence="1" id="KW-1133">Transmembrane helix</keyword>
<sequence>MTLVAGVSAVVAGLVWLRCVYLVLAFRIVTDPAFDPHGYGLIGGAVLSVPSALVLAISVPFVFAAHHRARIARITTPVLLVSTALLWVAFVTA</sequence>
<keyword evidence="1" id="KW-0812">Transmembrane</keyword>
<reference evidence="2 3" key="1">
    <citation type="submission" date="2021-03" db="EMBL/GenBank/DDBJ databases">
        <title>Sequencing the genomes of 1000 actinobacteria strains.</title>
        <authorList>
            <person name="Klenk H.-P."/>
        </authorList>
    </citation>
    <scope>NUCLEOTIDE SEQUENCE [LARGE SCALE GENOMIC DNA]</scope>
    <source>
        <strain evidence="2 3">DSM 45516</strain>
    </source>
</reference>
<keyword evidence="3" id="KW-1185">Reference proteome</keyword>
<dbReference type="RefSeq" id="WP_209896493.1">
    <property type="nucleotide sequence ID" value="NZ_JAGGMR010000001.1"/>
</dbReference>
<protein>
    <submittedName>
        <fullName evidence="2">Uncharacterized protein</fullName>
    </submittedName>
</protein>
<accession>A0ABS4QNC1</accession>
<proteinExistence type="predicted"/>
<organism evidence="2 3">
    <name type="scientific">Nocardia goodfellowii</name>
    <dbReference type="NCBI Taxonomy" id="882446"/>
    <lineage>
        <taxon>Bacteria</taxon>
        <taxon>Bacillati</taxon>
        <taxon>Actinomycetota</taxon>
        <taxon>Actinomycetes</taxon>
        <taxon>Mycobacteriales</taxon>
        <taxon>Nocardiaceae</taxon>
        <taxon>Nocardia</taxon>
    </lineage>
</organism>
<name>A0ABS4QNC1_9NOCA</name>
<dbReference type="Proteomes" id="UP001519325">
    <property type="component" value="Unassembled WGS sequence"/>
</dbReference>
<evidence type="ECO:0000313" key="3">
    <source>
        <dbReference type="Proteomes" id="UP001519325"/>
    </source>
</evidence>
<evidence type="ECO:0000313" key="2">
    <source>
        <dbReference type="EMBL" id="MBP2193203.1"/>
    </source>
</evidence>
<evidence type="ECO:0000256" key="1">
    <source>
        <dbReference type="SAM" id="Phobius"/>
    </source>
</evidence>
<feature type="transmembrane region" description="Helical" evidence="1">
    <location>
        <begin position="41"/>
        <end position="64"/>
    </location>
</feature>
<keyword evidence="1" id="KW-0472">Membrane</keyword>
<gene>
    <name evidence="2" type="ORF">BJ987_006104</name>
</gene>
<comment type="caution">
    <text evidence="2">The sequence shown here is derived from an EMBL/GenBank/DDBJ whole genome shotgun (WGS) entry which is preliminary data.</text>
</comment>